<protein>
    <submittedName>
        <fullName evidence="2">Uncharacterized protein</fullName>
    </submittedName>
</protein>
<comment type="caution">
    <text evidence="2">The sequence shown here is derived from an EMBL/GenBank/DDBJ whole genome shotgun (WGS) entry which is preliminary data.</text>
</comment>
<name>A0ABD3HY88_9MARC</name>
<dbReference type="Proteomes" id="UP001633002">
    <property type="component" value="Unassembled WGS sequence"/>
</dbReference>
<evidence type="ECO:0000313" key="2">
    <source>
        <dbReference type="EMBL" id="KAL3695230.1"/>
    </source>
</evidence>
<dbReference type="AlphaFoldDB" id="A0ABD3HY88"/>
<evidence type="ECO:0000313" key="3">
    <source>
        <dbReference type="Proteomes" id="UP001633002"/>
    </source>
</evidence>
<sequence length="285" mass="30901">MNKAVARTESLADTPITLNGDIRTTTHKRKSAYSAGINIEDTHKPDKIARTQQAFRFVCGRLIFAPELDSSPSVDLPSSSNAFANPTLVGQHSVGRPREPATVTDISEDKGVPAKGTTPDPREKASVADIPEDSRVPTGTTSDPKVTATVADIPEDSRVPAKGTSPDPRERSTFTDIPENSRVQRNGSIPDVPLDNTRRDTHESCGNQIHPLLDHDPPNPTTTTPQYDFLTISSDSPSATREEIDDASSSDVEIIETTPRPGIFLERLTSEQDLLVLPLLQVVTH</sequence>
<accession>A0ABD3HY88</accession>
<gene>
    <name evidence="2" type="ORF">R1sor_009306</name>
</gene>
<feature type="region of interest" description="Disordered" evidence="1">
    <location>
        <begin position="87"/>
        <end position="251"/>
    </location>
</feature>
<keyword evidence="3" id="KW-1185">Reference proteome</keyword>
<reference evidence="2 3" key="1">
    <citation type="submission" date="2024-09" db="EMBL/GenBank/DDBJ databases">
        <title>Chromosome-scale assembly of Riccia sorocarpa.</title>
        <authorList>
            <person name="Paukszto L."/>
        </authorList>
    </citation>
    <scope>NUCLEOTIDE SEQUENCE [LARGE SCALE GENOMIC DNA]</scope>
    <source>
        <strain evidence="2">LP-2024</strain>
        <tissue evidence="2">Aerial parts of the thallus</tissue>
    </source>
</reference>
<organism evidence="2 3">
    <name type="scientific">Riccia sorocarpa</name>
    <dbReference type="NCBI Taxonomy" id="122646"/>
    <lineage>
        <taxon>Eukaryota</taxon>
        <taxon>Viridiplantae</taxon>
        <taxon>Streptophyta</taxon>
        <taxon>Embryophyta</taxon>
        <taxon>Marchantiophyta</taxon>
        <taxon>Marchantiopsida</taxon>
        <taxon>Marchantiidae</taxon>
        <taxon>Marchantiales</taxon>
        <taxon>Ricciaceae</taxon>
        <taxon>Riccia</taxon>
    </lineage>
</organism>
<proteinExistence type="predicted"/>
<dbReference type="EMBL" id="JBJQOH010000002">
    <property type="protein sequence ID" value="KAL3695230.1"/>
    <property type="molecule type" value="Genomic_DNA"/>
</dbReference>
<evidence type="ECO:0000256" key="1">
    <source>
        <dbReference type="SAM" id="MobiDB-lite"/>
    </source>
</evidence>